<sequence length="99" mass="11682">MQIVTIIIYKLNIMAMNELLKTKLFNLLIEPSQEVTNEEMQNTYGHFVKHVEAVSFGNDYTIIYRNLNIRFIPSKICIIFFNLYLCLQFINTSTNLQNQ</sequence>
<dbReference type="EMBL" id="SNRY01005181">
    <property type="protein sequence ID" value="KAA6315625.1"/>
    <property type="molecule type" value="Genomic_DNA"/>
</dbReference>
<keyword evidence="1" id="KW-0812">Transmembrane</keyword>
<comment type="caution">
    <text evidence="2">The sequence shown here is derived from an EMBL/GenBank/DDBJ whole genome shotgun (WGS) entry which is preliminary data.</text>
</comment>
<evidence type="ECO:0000313" key="2">
    <source>
        <dbReference type="EMBL" id="KAA6315625.1"/>
    </source>
</evidence>
<organism evidence="2">
    <name type="scientific">termite gut metagenome</name>
    <dbReference type="NCBI Taxonomy" id="433724"/>
    <lineage>
        <taxon>unclassified sequences</taxon>
        <taxon>metagenomes</taxon>
        <taxon>organismal metagenomes</taxon>
    </lineage>
</organism>
<dbReference type="AlphaFoldDB" id="A0A5J4Q1K3"/>
<name>A0A5J4Q1K3_9ZZZZ</name>
<gene>
    <name evidence="2" type="ORF">EZS27_033949</name>
</gene>
<reference evidence="2" key="1">
    <citation type="submission" date="2019-03" db="EMBL/GenBank/DDBJ databases">
        <title>Single cell metagenomics reveals metabolic interactions within the superorganism composed of flagellate Streblomastix strix and complex community of Bacteroidetes bacteria on its surface.</title>
        <authorList>
            <person name="Treitli S.C."/>
            <person name="Kolisko M."/>
            <person name="Husnik F."/>
            <person name="Keeling P."/>
            <person name="Hampl V."/>
        </authorList>
    </citation>
    <scope>NUCLEOTIDE SEQUENCE</scope>
    <source>
        <strain evidence="2">STM</strain>
    </source>
</reference>
<proteinExistence type="predicted"/>
<feature type="transmembrane region" description="Helical" evidence="1">
    <location>
        <begin position="72"/>
        <end position="90"/>
    </location>
</feature>
<protein>
    <submittedName>
        <fullName evidence="2">Uncharacterized protein</fullName>
    </submittedName>
</protein>
<accession>A0A5J4Q1K3</accession>
<evidence type="ECO:0000256" key="1">
    <source>
        <dbReference type="SAM" id="Phobius"/>
    </source>
</evidence>
<keyword evidence="1" id="KW-0472">Membrane</keyword>
<keyword evidence="1" id="KW-1133">Transmembrane helix</keyword>